<evidence type="ECO:0000256" key="2">
    <source>
        <dbReference type="ARBA" id="ARBA00022980"/>
    </source>
</evidence>
<dbReference type="Pfam" id="PF00253">
    <property type="entry name" value="Ribosomal_S14"/>
    <property type="match status" value="1"/>
</dbReference>
<dbReference type="EMBL" id="UXSR01005682">
    <property type="protein sequence ID" value="VDD83284.1"/>
    <property type="molecule type" value="Genomic_DNA"/>
</dbReference>
<keyword evidence="5" id="KW-1185">Reference proteome</keyword>
<protein>
    <submittedName>
        <fullName evidence="6">28S ribosomal protein S14, mitochondrial</fullName>
    </submittedName>
</protein>
<dbReference type="Gene3D" id="1.10.287.1480">
    <property type="match status" value="1"/>
</dbReference>
<dbReference type="GO" id="GO:0006412">
    <property type="term" value="P:translation"/>
    <property type="evidence" value="ECO:0007669"/>
    <property type="project" value="InterPro"/>
</dbReference>
<dbReference type="GO" id="GO:0003735">
    <property type="term" value="F:structural constituent of ribosome"/>
    <property type="evidence" value="ECO:0007669"/>
    <property type="project" value="InterPro"/>
</dbReference>
<evidence type="ECO:0000256" key="3">
    <source>
        <dbReference type="ARBA" id="ARBA00023274"/>
    </source>
</evidence>
<dbReference type="WBParaSite" id="MCU_008341-RA">
    <property type="protein sequence ID" value="MCU_008341-RA"/>
    <property type="gene ID" value="MCU_008341"/>
</dbReference>
<dbReference type="PANTHER" id="PTHR19836:SF19">
    <property type="entry name" value="SMALL RIBOSOMAL SUBUNIT PROTEIN US14M"/>
    <property type="match status" value="1"/>
</dbReference>
<reference evidence="6" key="2">
    <citation type="submission" date="2019-11" db="UniProtKB">
        <authorList>
            <consortium name="WormBaseParasite"/>
        </authorList>
    </citation>
    <scope>IDENTIFICATION</scope>
</reference>
<keyword evidence="3" id="KW-0687">Ribonucleoprotein</keyword>
<reference evidence="4 5" key="1">
    <citation type="submission" date="2018-10" db="EMBL/GenBank/DDBJ databases">
        <authorList>
            <consortium name="Pathogen Informatics"/>
        </authorList>
    </citation>
    <scope>NUCLEOTIDE SEQUENCE [LARGE SCALE GENOMIC DNA]</scope>
</reference>
<dbReference type="GO" id="GO:0005763">
    <property type="term" value="C:mitochondrial small ribosomal subunit"/>
    <property type="evidence" value="ECO:0007669"/>
    <property type="project" value="TreeGrafter"/>
</dbReference>
<dbReference type="Proteomes" id="UP000267029">
    <property type="component" value="Unassembled WGS sequence"/>
</dbReference>
<organism evidence="4 5">
    <name type="scientific">Mesocestoides corti</name>
    <name type="common">Flatworm</name>
    <dbReference type="NCBI Taxonomy" id="53468"/>
    <lineage>
        <taxon>Eukaryota</taxon>
        <taxon>Metazoa</taxon>
        <taxon>Spiralia</taxon>
        <taxon>Lophotrochozoa</taxon>
        <taxon>Platyhelminthes</taxon>
        <taxon>Cestoda</taxon>
        <taxon>Eucestoda</taxon>
        <taxon>Cyclophyllidea</taxon>
        <taxon>Mesocestoididae</taxon>
        <taxon>Mesocestoides</taxon>
    </lineage>
</organism>
<dbReference type="STRING" id="53468.A0A0R3UNB8"/>
<evidence type="ECO:0000256" key="1">
    <source>
        <dbReference type="ARBA" id="ARBA00009083"/>
    </source>
</evidence>
<proteinExistence type="inferred from homology"/>
<dbReference type="AlphaFoldDB" id="A0A0R3UNB8"/>
<sequence length="217" mass="25637">MALRQITSMLAMCRLSAKAPLLQSLIPRKLHMPPAIPQQIMHQHKYEPYATPPHHSSPEHERLLKEELVNYPPFRNRRIRHGFQDAIMVRDYKRRMVAAHFAPLRVRLNAIRKNTLLPKDIRDTASVQIHSLPRDSCFTRIMTRCVVTSRRRGCKTRWRVSRIIFRNYADYNRMSGAEWAVWCHQTQCTRRHMAWPPPASAASTKDYVEKYHKYLAD</sequence>
<dbReference type="OrthoDB" id="413436at2759"/>
<accession>A0A0R3UNB8</accession>
<dbReference type="PANTHER" id="PTHR19836">
    <property type="entry name" value="30S RIBOSOMAL PROTEIN S14"/>
    <property type="match status" value="1"/>
</dbReference>
<evidence type="ECO:0000313" key="4">
    <source>
        <dbReference type="EMBL" id="VDD83284.1"/>
    </source>
</evidence>
<comment type="similarity">
    <text evidence="1">Belongs to the universal ribosomal protein uS14 family.</text>
</comment>
<evidence type="ECO:0000313" key="5">
    <source>
        <dbReference type="Proteomes" id="UP000267029"/>
    </source>
</evidence>
<keyword evidence="2" id="KW-0689">Ribosomal protein</keyword>
<dbReference type="SUPFAM" id="SSF57716">
    <property type="entry name" value="Glucocorticoid receptor-like (DNA-binding domain)"/>
    <property type="match status" value="1"/>
</dbReference>
<gene>
    <name evidence="4" type="ORF">MCOS_LOCUS9287</name>
</gene>
<name>A0A0R3UNB8_MESCO</name>
<dbReference type="InterPro" id="IPR001209">
    <property type="entry name" value="Ribosomal_uS14"/>
</dbReference>
<evidence type="ECO:0000313" key="6">
    <source>
        <dbReference type="WBParaSite" id="MCU_008341-RA"/>
    </source>
</evidence>